<evidence type="ECO:0000256" key="3">
    <source>
        <dbReference type="ARBA" id="ARBA00012929"/>
    </source>
</evidence>
<comment type="function">
    <text evidence="6">Catalyzes the reduction of dTDP-6-deoxy-L-lyxo-4-hexulose to yield dTDP-L-rhamnose.</text>
</comment>
<evidence type="ECO:0000256" key="2">
    <source>
        <dbReference type="ARBA" id="ARBA00010944"/>
    </source>
</evidence>
<keyword evidence="6" id="KW-0560">Oxidoreductase</keyword>
<dbReference type="UniPathway" id="UPA00124"/>
<dbReference type="PANTHER" id="PTHR10491:SF4">
    <property type="entry name" value="METHIONINE ADENOSYLTRANSFERASE 2 SUBUNIT BETA"/>
    <property type="match status" value="1"/>
</dbReference>
<dbReference type="AlphaFoldDB" id="A0A1D7V2B9"/>
<evidence type="ECO:0000256" key="6">
    <source>
        <dbReference type="RuleBase" id="RU364082"/>
    </source>
</evidence>
<keyword evidence="6" id="KW-0521">NADP</keyword>
<dbReference type="Pfam" id="PF04321">
    <property type="entry name" value="RmlD_sub_bind"/>
    <property type="match status" value="1"/>
</dbReference>
<dbReference type="Gene3D" id="3.40.50.720">
    <property type="entry name" value="NAD(P)-binding Rossmann-like Domain"/>
    <property type="match status" value="1"/>
</dbReference>
<comment type="similarity">
    <text evidence="2 6">Belongs to the dTDP-4-dehydrorhamnose reductase family.</text>
</comment>
<dbReference type="InterPro" id="IPR036291">
    <property type="entry name" value="NAD(P)-bd_dom_sf"/>
</dbReference>
<dbReference type="InterPro" id="IPR029903">
    <property type="entry name" value="RmlD-like-bd"/>
</dbReference>
<feature type="domain" description="RmlD-like substrate binding" evidence="7">
    <location>
        <begin position="2"/>
        <end position="271"/>
    </location>
</feature>
<comment type="catalytic activity">
    <reaction evidence="5">
        <text>dTDP-beta-L-rhamnose + NADP(+) = dTDP-4-dehydro-beta-L-rhamnose + NADPH + H(+)</text>
        <dbReference type="Rhea" id="RHEA:21796"/>
        <dbReference type="ChEBI" id="CHEBI:15378"/>
        <dbReference type="ChEBI" id="CHEBI:57510"/>
        <dbReference type="ChEBI" id="CHEBI:57783"/>
        <dbReference type="ChEBI" id="CHEBI:58349"/>
        <dbReference type="ChEBI" id="CHEBI:62830"/>
        <dbReference type="EC" id="1.1.1.133"/>
    </reaction>
</comment>
<organism evidence="8 9">
    <name type="scientific">Leptospira tipperaryensis</name>
    <dbReference type="NCBI Taxonomy" id="2564040"/>
    <lineage>
        <taxon>Bacteria</taxon>
        <taxon>Pseudomonadati</taxon>
        <taxon>Spirochaetota</taxon>
        <taxon>Spirochaetia</taxon>
        <taxon>Leptospirales</taxon>
        <taxon>Leptospiraceae</taxon>
        <taxon>Leptospira</taxon>
    </lineage>
</organism>
<reference evidence="8 9" key="1">
    <citation type="submission" date="2016-04" db="EMBL/GenBank/DDBJ databases">
        <title>Complete genome seqeunce of Leptospira alstonii serovar Room22.</title>
        <authorList>
            <person name="Nally J.E."/>
            <person name="Bayles D.O."/>
            <person name="Hurley D."/>
            <person name="Fanning S."/>
            <person name="McMahon B.J."/>
            <person name="Arent Z."/>
        </authorList>
    </citation>
    <scope>NUCLEOTIDE SEQUENCE [LARGE SCALE GENOMIC DNA]</scope>
    <source>
        <strain evidence="8 9">GWTS #1</strain>
    </source>
</reference>
<dbReference type="KEGG" id="laj:A0128_07530"/>
<evidence type="ECO:0000259" key="7">
    <source>
        <dbReference type="Pfam" id="PF04321"/>
    </source>
</evidence>
<dbReference type="GO" id="GO:0008831">
    <property type="term" value="F:dTDP-4-dehydrorhamnose reductase activity"/>
    <property type="evidence" value="ECO:0007669"/>
    <property type="project" value="UniProtKB-EC"/>
</dbReference>
<dbReference type="CDD" id="cd05254">
    <property type="entry name" value="dTDP_HR_like_SDR_e"/>
    <property type="match status" value="1"/>
</dbReference>
<evidence type="ECO:0000256" key="4">
    <source>
        <dbReference type="ARBA" id="ARBA00017099"/>
    </source>
</evidence>
<sequence>MLGSAIYKIFSNQFNFEVWGTVRSPEHIRFFQEKERKNLITNFDVTNQDDLTRIFYEIKPDVVINCIGIIKQQKIANYPLTVLPINSLLPHRLSNLCKLIDARLVLISTDCVFNGKQGMYLETDIPNAEDLYGKSKEIGEVMDEKNVFTLRTSIIGHELNSAYSLVNWFLSQEEQVKGFSKAIFSGFPASELAEIIGTYVIPNPNLFGVYHISSEPISKYKLLELIRKTYNKDIQIIESEELTIDRSLNSQKFRKETGFSPKGWERLVQDMKEYKEKYLDSTHVS</sequence>
<evidence type="ECO:0000256" key="1">
    <source>
        <dbReference type="ARBA" id="ARBA00004781"/>
    </source>
</evidence>
<evidence type="ECO:0000313" key="8">
    <source>
        <dbReference type="EMBL" id="AOP35975.1"/>
    </source>
</evidence>
<proteinExistence type="inferred from homology"/>
<keyword evidence="9" id="KW-1185">Reference proteome</keyword>
<evidence type="ECO:0000313" key="9">
    <source>
        <dbReference type="Proteomes" id="UP000094197"/>
    </source>
</evidence>
<dbReference type="GO" id="GO:0005829">
    <property type="term" value="C:cytosol"/>
    <property type="evidence" value="ECO:0007669"/>
    <property type="project" value="TreeGrafter"/>
</dbReference>
<dbReference type="PANTHER" id="PTHR10491">
    <property type="entry name" value="DTDP-4-DEHYDRORHAMNOSE REDUCTASE"/>
    <property type="match status" value="1"/>
</dbReference>
<comment type="pathway">
    <text evidence="1 6">Carbohydrate biosynthesis; dTDP-L-rhamnose biosynthesis.</text>
</comment>
<evidence type="ECO:0000256" key="5">
    <source>
        <dbReference type="ARBA" id="ARBA00048200"/>
    </source>
</evidence>
<protein>
    <recommendedName>
        <fullName evidence="4 6">dTDP-4-dehydrorhamnose reductase</fullName>
        <ecNumber evidence="3 6">1.1.1.133</ecNumber>
    </recommendedName>
</protein>
<dbReference type="EC" id="1.1.1.133" evidence="3 6"/>
<name>A0A1D7V2B9_9LEPT</name>
<dbReference type="SUPFAM" id="SSF51735">
    <property type="entry name" value="NAD(P)-binding Rossmann-fold domains"/>
    <property type="match status" value="1"/>
</dbReference>
<accession>A0A1D7V2B9</accession>
<dbReference type="GO" id="GO:0019305">
    <property type="term" value="P:dTDP-rhamnose biosynthetic process"/>
    <property type="evidence" value="ECO:0007669"/>
    <property type="project" value="UniProtKB-UniPathway"/>
</dbReference>
<gene>
    <name evidence="8" type="ORF">A0128_07530</name>
</gene>
<dbReference type="Proteomes" id="UP000094197">
    <property type="component" value="Chromosome 1"/>
</dbReference>
<dbReference type="InterPro" id="IPR005913">
    <property type="entry name" value="dTDP_dehydrorham_reduct"/>
</dbReference>
<dbReference type="EMBL" id="CP015217">
    <property type="protein sequence ID" value="AOP35975.1"/>
    <property type="molecule type" value="Genomic_DNA"/>
</dbReference>